<name>A0ABQ5HC35_9ASTR</name>
<reference evidence="1" key="2">
    <citation type="submission" date="2022-01" db="EMBL/GenBank/DDBJ databases">
        <authorList>
            <person name="Yamashiro T."/>
            <person name="Shiraishi A."/>
            <person name="Satake H."/>
            <person name="Nakayama K."/>
        </authorList>
    </citation>
    <scope>NUCLEOTIDE SEQUENCE</scope>
</reference>
<comment type="caution">
    <text evidence="1">The sequence shown here is derived from an EMBL/GenBank/DDBJ whole genome shotgun (WGS) entry which is preliminary data.</text>
</comment>
<dbReference type="Proteomes" id="UP001151760">
    <property type="component" value="Unassembled WGS sequence"/>
</dbReference>
<organism evidence="1 2">
    <name type="scientific">Tanacetum coccineum</name>
    <dbReference type="NCBI Taxonomy" id="301880"/>
    <lineage>
        <taxon>Eukaryota</taxon>
        <taxon>Viridiplantae</taxon>
        <taxon>Streptophyta</taxon>
        <taxon>Embryophyta</taxon>
        <taxon>Tracheophyta</taxon>
        <taxon>Spermatophyta</taxon>
        <taxon>Magnoliopsida</taxon>
        <taxon>eudicotyledons</taxon>
        <taxon>Gunneridae</taxon>
        <taxon>Pentapetalae</taxon>
        <taxon>asterids</taxon>
        <taxon>campanulids</taxon>
        <taxon>Asterales</taxon>
        <taxon>Asteraceae</taxon>
        <taxon>Asteroideae</taxon>
        <taxon>Anthemideae</taxon>
        <taxon>Anthemidinae</taxon>
        <taxon>Tanacetum</taxon>
    </lineage>
</organism>
<proteinExistence type="predicted"/>
<reference evidence="1" key="1">
    <citation type="journal article" date="2022" name="Int. J. Mol. Sci.">
        <title>Draft Genome of Tanacetum Coccineum: Genomic Comparison of Closely Related Tanacetum-Family Plants.</title>
        <authorList>
            <person name="Yamashiro T."/>
            <person name="Shiraishi A."/>
            <person name="Nakayama K."/>
            <person name="Satake H."/>
        </authorList>
    </citation>
    <scope>NUCLEOTIDE SEQUENCE</scope>
</reference>
<feature type="non-terminal residue" evidence="1">
    <location>
        <position position="1"/>
    </location>
</feature>
<dbReference type="PANTHER" id="PTHR15410">
    <property type="entry name" value="HIRA-INTERACTING PROTEIN 3"/>
    <property type="match status" value="1"/>
</dbReference>
<dbReference type="PANTHER" id="PTHR15410:SF2">
    <property type="entry name" value="HIRA-INTERACTING PROTEIN 3"/>
    <property type="match status" value="1"/>
</dbReference>
<sequence>VLHNYNTMKHVEETFVDENKVQDDDESSDEKSVKKEVVAPVYVKKVEHLRSIIKACGMSVAPTLYKKAKQAPEEKHETLFIKELQQLLSKEGLSTNPSEKDLNDYGLTTDEDILTEVIKMEFDKDSLIESLRNRVQNEDVYNRINLNEVAASALA</sequence>
<keyword evidence="2" id="KW-1185">Reference proteome</keyword>
<dbReference type="InterPro" id="IPR037647">
    <property type="entry name" value="HIRIP3"/>
</dbReference>
<gene>
    <name evidence="1" type="ORF">Tco_1067175</name>
</gene>
<accession>A0ABQ5HC35</accession>
<protein>
    <submittedName>
        <fullName evidence="1">High mobility group nucleosome-binding domain-containing protein 5-like protein</fullName>
    </submittedName>
</protein>
<dbReference type="EMBL" id="BQNB010019453">
    <property type="protein sequence ID" value="GJT85458.1"/>
    <property type="molecule type" value="Genomic_DNA"/>
</dbReference>
<evidence type="ECO:0000313" key="2">
    <source>
        <dbReference type="Proteomes" id="UP001151760"/>
    </source>
</evidence>
<evidence type="ECO:0000313" key="1">
    <source>
        <dbReference type="EMBL" id="GJT85458.1"/>
    </source>
</evidence>